<evidence type="ECO:0000256" key="2">
    <source>
        <dbReference type="ARBA" id="ARBA00004824"/>
    </source>
</evidence>
<dbReference type="Pfam" id="PF01063">
    <property type="entry name" value="Aminotran_4"/>
    <property type="match status" value="1"/>
</dbReference>
<evidence type="ECO:0000256" key="3">
    <source>
        <dbReference type="ARBA" id="ARBA00004931"/>
    </source>
</evidence>
<dbReference type="AlphaFoldDB" id="A0A4V1ZD30"/>
<dbReference type="Gene3D" id="3.30.470.10">
    <property type="match status" value="1"/>
</dbReference>
<dbReference type="Gene3D" id="3.20.10.10">
    <property type="entry name" value="D-amino Acid Aminotransferase, subunit A, domain 2"/>
    <property type="match status" value="1"/>
</dbReference>
<evidence type="ECO:0000256" key="8">
    <source>
        <dbReference type="ARBA" id="ARBA00048212"/>
    </source>
</evidence>
<dbReference type="EMBL" id="SEWF01000022">
    <property type="protein sequence ID" value="RYU94730.1"/>
    <property type="molecule type" value="Genomic_DNA"/>
</dbReference>
<protein>
    <recommendedName>
        <fullName evidence="6">branched-chain-amino-acid transaminase</fullName>
        <ecNumber evidence="6">2.6.1.42</ecNumber>
    </recommendedName>
</protein>
<dbReference type="PANTHER" id="PTHR42743">
    <property type="entry name" value="AMINO-ACID AMINOTRANSFERASE"/>
    <property type="match status" value="1"/>
</dbReference>
<dbReference type="CDD" id="cd00449">
    <property type="entry name" value="PLPDE_IV"/>
    <property type="match status" value="1"/>
</dbReference>
<dbReference type="InterPro" id="IPR043131">
    <property type="entry name" value="BCAT-like_N"/>
</dbReference>
<organism evidence="11 12">
    <name type="scientific">Emticicia agri</name>
    <dbReference type="NCBI Taxonomy" id="2492393"/>
    <lineage>
        <taxon>Bacteria</taxon>
        <taxon>Pseudomonadati</taxon>
        <taxon>Bacteroidota</taxon>
        <taxon>Cytophagia</taxon>
        <taxon>Cytophagales</taxon>
        <taxon>Leadbetterellaceae</taxon>
        <taxon>Emticicia</taxon>
    </lineage>
</organism>
<name>A0A4V1ZD30_9BACT</name>
<gene>
    <name evidence="11" type="ORF">EWM59_15470</name>
</gene>
<evidence type="ECO:0000313" key="12">
    <source>
        <dbReference type="Proteomes" id="UP000293162"/>
    </source>
</evidence>
<dbReference type="GO" id="GO:0004084">
    <property type="term" value="F:branched-chain-amino-acid transaminase activity"/>
    <property type="evidence" value="ECO:0007669"/>
    <property type="project" value="UniProtKB-EC"/>
</dbReference>
<dbReference type="PANTHER" id="PTHR42743:SF11">
    <property type="entry name" value="AMINODEOXYCHORISMATE LYASE"/>
    <property type="match status" value="1"/>
</dbReference>
<dbReference type="Proteomes" id="UP000293162">
    <property type="component" value="Unassembled WGS sequence"/>
</dbReference>
<accession>A0A4V1ZD30</accession>
<reference evidence="11 12" key="1">
    <citation type="submission" date="2019-02" db="EMBL/GenBank/DDBJ databases">
        <title>Bacterial novel species Emticicia sp. 17J42-9 isolated from soil.</title>
        <authorList>
            <person name="Jung H.-Y."/>
        </authorList>
    </citation>
    <scope>NUCLEOTIDE SEQUENCE [LARGE SCALE GENOMIC DNA]</scope>
    <source>
        <strain evidence="11 12">17J42-9</strain>
    </source>
</reference>
<dbReference type="FunFam" id="3.20.10.10:FF:000002">
    <property type="entry name" value="D-alanine aminotransferase"/>
    <property type="match status" value="1"/>
</dbReference>
<comment type="pathway">
    <text evidence="4">Amino-acid biosynthesis; L-leucine biosynthesis; L-leucine from 3-methyl-2-oxobutanoate: step 4/4.</text>
</comment>
<evidence type="ECO:0000256" key="5">
    <source>
        <dbReference type="ARBA" id="ARBA00009320"/>
    </source>
</evidence>
<keyword evidence="11" id="KW-0808">Transferase</keyword>
<dbReference type="SUPFAM" id="SSF56752">
    <property type="entry name" value="D-aminoacid aminotransferase-like PLP-dependent enzymes"/>
    <property type="match status" value="1"/>
</dbReference>
<comment type="catalytic activity">
    <reaction evidence="8">
        <text>L-valine + 2-oxoglutarate = 3-methyl-2-oxobutanoate + L-glutamate</text>
        <dbReference type="Rhea" id="RHEA:24813"/>
        <dbReference type="ChEBI" id="CHEBI:11851"/>
        <dbReference type="ChEBI" id="CHEBI:16810"/>
        <dbReference type="ChEBI" id="CHEBI:29985"/>
        <dbReference type="ChEBI" id="CHEBI:57762"/>
        <dbReference type="EC" id="2.6.1.42"/>
    </reaction>
</comment>
<comment type="pathway">
    <text evidence="3">Amino-acid biosynthesis; L-valine biosynthesis; L-valine from pyruvate: step 4/4.</text>
</comment>
<proteinExistence type="inferred from homology"/>
<comment type="pathway">
    <text evidence="2">Amino-acid biosynthesis; L-isoleucine biosynthesis; L-isoleucine from 2-oxobutanoate: step 4/4.</text>
</comment>
<comment type="catalytic activity">
    <reaction evidence="9">
        <text>L-isoleucine + 2-oxoglutarate = (S)-3-methyl-2-oxopentanoate + L-glutamate</text>
        <dbReference type="Rhea" id="RHEA:24801"/>
        <dbReference type="ChEBI" id="CHEBI:16810"/>
        <dbReference type="ChEBI" id="CHEBI:29985"/>
        <dbReference type="ChEBI" id="CHEBI:35146"/>
        <dbReference type="ChEBI" id="CHEBI:58045"/>
        <dbReference type="EC" id="2.6.1.42"/>
    </reaction>
</comment>
<dbReference type="RefSeq" id="WP_130022140.1">
    <property type="nucleotide sequence ID" value="NZ_SEWF01000022.1"/>
</dbReference>
<dbReference type="InterPro" id="IPR036038">
    <property type="entry name" value="Aminotransferase-like"/>
</dbReference>
<dbReference type="InterPro" id="IPR050571">
    <property type="entry name" value="Class-IV_PLP-Dep_Aminotrnsfr"/>
</dbReference>
<evidence type="ECO:0000256" key="7">
    <source>
        <dbReference type="ARBA" id="ARBA00022898"/>
    </source>
</evidence>
<keyword evidence="12" id="KW-1185">Reference proteome</keyword>
<dbReference type="OrthoDB" id="9805628at2"/>
<comment type="caution">
    <text evidence="11">The sequence shown here is derived from an EMBL/GenBank/DDBJ whole genome shotgun (WGS) entry which is preliminary data.</text>
</comment>
<evidence type="ECO:0000256" key="10">
    <source>
        <dbReference type="ARBA" id="ARBA00049229"/>
    </source>
</evidence>
<dbReference type="GO" id="GO:0046394">
    <property type="term" value="P:carboxylic acid biosynthetic process"/>
    <property type="evidence" value="ECO:0007669"/>
    <property type="project" value="UniProtKB-ARBA"/>
</dbReference>
<dbReference type="EC" id="2.6.1.42" evidence="6"/>
<evidence type="ECO:0000256" key="4">
    <source>
        <dbReference type="ARBA" id="ARBA00005072"/>
    </source>
</evidence>
<comment type="catalytic activity">
    <reaction evidence="10">
        <text>L-leucine + 2-oxoglutarate = 4-methyl-2-oxopentanoate + L-glutamate</text>
        <dbReference type="Rhea" id="RHEA:18321"/>
        <dbReference type="ChEBI" id="CHEBI:16810"/>
        <dbReference type="ChEBI" id="CHEBI:17865"/>
        <dbReference type="ChEBI" id="CHEBI:29985"/>
        <dbReference type="ChEBI" id="CHEBI:57427"/>
        <dbReference type="EC" id="2.6.1.42"/>
    </reaction>
</comment>
<keyword evidence="11" id="KW-0032">Aminotransferase</keyword>
<keyword evidence="7" id="KW-0663">Pyridoxal phosphate</keyword>
<evidence type="ECO:0000256" key="1">
    <source>
        <dbReference type="ARBA" id="ARBA00001933"/>
    </source>
</evidence>
<dbReference type="InterPro" id="IPR043132">
    <property type="entry name" value="BCAT-like_C"/>
</dbReference>
<sequence>MAHHCYFNGKIGSVEQASVYITDLGLLRGYGLFDYFRTYNGRPFQWDWYWERYERSARLLRLPNPIQKGEAYKVVMQLIEKSGLGDCAIRFILTGGYSADSVSSTSPNLLIISEDIHPVKPEEYLTGIKVIAYDFVRDLPEVKSTDYKHFMILQQDIKAAKASDVLFHKNGYISELSRSNVFIFKGDTLITPDTDILKGITRRTTLALAEGHFKIEERGITFTELLEADEVFTTSTTKRVLPITRVDDHVLGSGKIGEKTQFLLDLINEKVKNW</sequence>
<comment type="similarity">
    <text evidence="5">Belongs to the class-IV pyridoxal-phosphate-dependent aminotransferase family.</text>
</comment>
<evidence type="ECO:0000313" key="11">
    <source>
        <dbReference type="EMBL" id="RYU94730.1"/>
    </source>
</evidence>
<comment type="cofactor">
    <cofactor evidence="1">
        <name>pyridoxal 5'-phosphate</name>
        <dbReference type="ChEBI" id="CHEBI:597326"/>
    </cofactor>
</comment>
<evidence type="ECO:0000256" key="9">
    <source>
        <dbReference type="ARBA" id="ARBA00048798"/>
    </source>
</evidence>
<dbReference type="InterPro" id="IPR001544">
    <property type="entry name" value="Aminotrans_IV"/>
</dbReference>
<evidence type="ECO:0000256" key="6">
    <source>
        <dbReference type="ARBA" id="ARBA00013053"/>
    </source>
</evidence>
<dbReference type="GO" id="GO:0008652">
    <property type="term" value="P:amino acid biosynthetic process"/>
    <property type="evidence" value="ECO:0007669"/>
    <property type="project" value="UniProtKB-ARBA"/>
</dbReference>